<feature type="compositionally biased region" description="Basic and acidic residues" evidence="1">
    <location>
        <begin position="114"/>
        <end position="123"/>
    </location>
</feature>
<dbReference type="EMBL" id="KV875110">
    <property type="protein sequence ID" value="OIW22780.1"/>
    <property type="molecule type" value="Genomic_DNA"/>
</dbReference>
<accession>A0A1J7J0V3</accession>
<sequence length="152" mass="17706">MTPSQQAAMLDKTARRVAPWWEMSEEGTELMLSYKNESDHSIMHHDCQWMRPLEVWRLDNLPPMMFIMKAPNSHVFVNASHIEDIWKDHFDYYPKHEGVQWVTMPESQSSSHQTDFRGDDDHCKNKKSPPAGSMVPASRDKVLKNLAARKPE</sequence>
<evidence type="ECO:0000313" key="3">
    <source>
        <dbReference type="Proteomes" id="UP000182658"/>
    </source>
</evidence>
<dbReference type="Proteomes" id="UP000182658">
    <property type="component" value="Unassembled WGS sequence"/>
</dbReference>
<gene>
    <name evidence="2" type="ORF">CONLIGDRAFT_658006</name>
</gene>
<evidence type="ECO:0000313" key="2">
    <source>
        <dbReference type="EMBL" id="OIW22780.1"/>
    </source>
</evidence>
<organism evidence="2 3">
    <name type="scientific">Coniochaeta ligniaria NRRL 30616</name>
    <dbReference type="NCBI Taxonomy" id="1408157"/>
    <lineage>
        <taxon>Eukaryota</taxon>
        <taxon>Fungi</taxon>
        <taxon>Dikarya</taxon>
        <taxon>Ascomycota</taxon>
        <taxon>Pezizomycotina</taxon>
        <taxon>Sordariomycetes</taxon>
        <taxon>Sordariomycetidae</taxon>
        <taxon>Coniochaetales</taxon>
        <taxon>Coniochaetaceae</taxon>
        <taxon>Coniochaeta</taxon>
    </lineage>
</organism>
<name>A0A1J7J0V3_9PEZI</name>
<dbReference type="PANTHER" id="PTHR47561:SF1">
    <property type="entry name" value="POLYSACCHARIDE DEACETYLASE FAMILY PROTEIN (AFU_ORTHOLOGUE AFUA_6G05030)"/>
    <property type="match status" value="1"/>
</dbReference>
<feature type="compositionally biased region" description="Basic and acidic residues" evidence="1">
    <location>
        <begin position="138"/>
        <end position="152"/>
    </location>
</feature>
<dbReference type="OrthoDB" id="3162524at2759"/>
<feature type="region of interest" description="Disordered" evidence="1">
    <location>
        <begin position="104"/>
        <end position="152"/>
    </location>
</feature>
<protein>
    <submittedName>
        <fullName evidence="2">Uncharacterized protein</fullName>
    </submittedName>
</protein>
<keyword evidence="3" id="KW-1185">Reference proteome</keyword>
<evidence type="ECO:0000256" key="1">
    <source>
        <dbReference type="SAM" id="MobiDB-lite"/>
    </source>
</evidence>
<dbReference type="AlphaFoldDB" id="A0A1J7J0V3"/>
<dbReference type="PANTHER" id="PTHR47561">
    <property type="entry name" value="POLYSACCHARIDE DEACETYLASE FAMILY PROTEIN (AFU_ORTHOLOGUE AFUA_6G05030)"/>
    <property type="match status" value="1"/>
</dbReference>
<dbReference type="InParanoid" id="A0A1J7J0V3"/>
<dbReference type="Gene3D" id="3.20.20.370">
    <property type="entry name" value="Glycoside hydrolase/deacetylase"/>
    <property type="match status" value="1"/>
</dbReference>
<reference evidence="2 3" key="1">
    <citation type="submission" date="2016-10" db="EMBL/GenBank/DDBJ databases">
        <title>Draft genome sequence of Coniochaeta ligniaria NRRL30616, a lignocellulolytic fungus for bioabatement of inhibitors in plant biomass hydrolysates.</title>
        <authorList>
            <consortium name="DOE Joint Genome Institute"/>
            <person name="Jimenez D.J."/>
            <person name="Hector R.E."/>
            <person name="Riley R."/>
            <person name="Sun H."/>
            <person name="Grigoriev I.V."/>
            <person name="Van Elsas J.D."/>
            <person name="Nichols N.N."/>
        </authorList>
    </citation>
    <scope>NUCLEOTIDE SEQUENCE [LARGE SCALE GENOMIC DNA]</scope>
    <source>
        <strain evidence="2 3">NRRL 30616</strain>
    </source>
</reference>
<proteinExistence type="predicted"/>